<comment type="caution">
    <text evidence="2">The sequence shown here is derived from an EMBL/GenBank/DDBJ whole genome shotgun (WGS) entry which is preliminary data.</text>
</comment>
<name>A0ABN2ZHH3_9ACTN</name>
<dbReference type="InterPro" id="IPR050471">
    <property type="entry name" value="AB_hydrolase"/>
</dbReference>
<protein>
    <submittedName>
        <fullName evidence="2">Alpha/beta hydrolase</fullName>
    </submittedName>
</protein>
<organism evidence="2 3">
    <name type="scientific">Nocardioides koreensis</name>
    <dbReference type="NCBI Taxonomy" id="433651"/>
    <lineage>
        <taxon>Bacteria</taxon>
        <taxon>Bacillati</taxon>
        <taxon>Actinomycetota</taxon>
        <taxon>Actinomycetes</taxon>
        <taxon>Propionibacteriales</taxon>
        <taxon>Nocardioidaceae</taxon>
        <taxon>Nocardioides</taxon>
    </lineage>
</organism>
<dbReference type="EMBL" id="BAAAQR010000003">
    <property type="protein sequence ID" value="GAA2142306.1"/>
    <property type="molecule type" value="Genomic_DNA"/>
</dbReference>
<dbReference type="PANTHER" id="PTHR43433:SF5">
    <property type="entry name" value="AB HYDROLASE-1 DOMAIN-CONTAINING PROTEIN"/>
    <property type="match status" value="1"/>
</dbReference>
<keyword evidence="2" id="KW-0378">Hydrolase</keyword>
<dbReference type="InterPro" id="IPR000073">
    <property type="entry name" value="AB_hydrolase_1"/>
</dbReference>
<dbReference type="RefSeq" id="WP_344149351.1">
    <property type="nucleotide sequence ID" value="NZ_BAAAQR010000003.1"/>
</dbReference>
<dbReference type="Proteomes" id="UP001501771">
    <property type="component" value="Unassembled WGS sequence"/>
</dbReference>
<dbReference type="PANTHER" id="PTHR43433">
    <property type="entry name" value="HYDROLASE, ALPHA/BETA FOLD FAMILY PROTEIN"/>
    <property type="match status" value="1"/>
</dbReference>
<keyword evidence="3" id="KW-1185">Reference proteome</keyword>
<proteinExistence type="predicted"/>
<gene>
    <name evidence="2" type="ORF">GCM10009844_13310</name>
</gene>
<feature type="domain" description="AB hydrolase-1" evidence="1">
    <location>
        <begin position="39"/>
        <end position="287"/>
    </location>
</feature>
<dbReference type="Pfam" id="PF00561">
    <property type="entry name" value="Abhydrolase_1"/>
    <property type="match status" value="1"/>
</dbReference>
<sequence>MTSSSPRMPDVAVSEELFAPVSPGIELCYQTFGDPDADPLLLVMGLGGPMNWWDPDLCRLLAAHGFFVVRYDNRDTGRSSRALGRVTRSTLARAFAGRRVRAPYSMRDLADDAFGLMDHLGLDSAHVVGVSMGGMIVQTMAINQPRRVRSLTSIMSTTGKRTVGWQHPSLLPAVLARTSPGREAYVRASARTWRLIGSPAYPQSPEQVENRAAETFDRGVSASGVMRQMLAVLTQPNRSARLHSVRVPALVVHGLADKMVHVSGGRATAAAIPGAELLLIPGMGHDLPAELYETFAQAIRRTADRAS</sequence>
<dbReference type="InterPro" id="IPR029058">
    <property type="entry name" value="AB_hydrolase_fold"/>
</dbReference>
<dbReference type="GO" id="GO:0016787">
    <property type="term" value="F:hydrolase activity"/>
    <property type="evidence" value="ECO:0007669"/>
    <property type="project" value="UniProtKB-KW"/>
</dbReference>
<evidence type="ECO:0000259" key="1">
    <source>
        <dbReference type="Pfam" id="PF00561"/>
    </source>
</evidence>
<dbReference type="SUPFAM" id="SSF53474">
    <property type="entry name" value="alpha/beta-Hydrolases"/>
    <property type="match status" value="1"/>
</dbReference>
<evidence type="ECO:0000313" key="3">
    <source>
        <dbReference type="Proteomes" id="UP001501771"/>
    </source>
</evidence>
<accession>A0ABN2ZHH3</accession>
<reference evidence="2 3" key="1">
    <citation type="journal article" date="2019" name="Int. J. Syst. Evol. Microbiol.">
        <title>The Global Catalogue of Microorganisms (GCM) 10K type strain sequencing project: providing services to taxonomists for standard genome sequencing and annotation.</title>
        <authorList>
            <consortium name="The Broad Institute Genomics Platform"/>
            <consortium name="The Broad Institute Genome Sequencing Center for Infectious Disease"/>
            <person name="Wu L."/>
            <person name="Ma J."/>
        </authorList>
    </citation>
    <scope>NUCLEOTIDE SEQUENCE [LARGE SCALE GENOMIC DNA]</scope>
    <source>
        <strain evidence="2 3">JCM 16022</strain>
    </source>
</reference>
<evidence type="ECO:0000313" key="2">
    <source>
        <dbReference type="EMBL" id="GAA2142306.1"/>
    </source>
</evidence>
<dbReference type="Gene3D" id="3.40.50.1820">
    <property type="entry name" value="alpha/beta hydrolase"/>
    <property type="match status" value="1"/>
</dbReference>